<gene>
    <name evidence="1" type="ORF">NE237_004597</name>
</gene>
<name>A0A9Q0KIY8_9MAGN</name>
<organism evidence="1 2">
    <name type="scientific">Protea cynaroides</name>
    <dbReference type="NCBI Taxonomy" id="273540"/>
    <lineage>
        <taxon>Eukaryota</taxon>
        <taxon>Viridiplantae</taxon>
        <taxon>Streptophyta</taxon>
        <taxon>Embryophyta</taxon>
        <taxon>Tracheophyta</taxon>
        <taxon>Spermatophyta</taxon>
        <taxon>Magnoliopsida</taxon>
        <taxon>Proteales</taxon>
        <taxon>Proteaceae</taxon>
        <taxon>Protea</taxon>
    </lineage>
</organism>
<comment type="caution">
    <text evidence="1">The sequence shown here is derived from an EMBL/GenBank/DDBJ whole genome shotgun (WGS) entry which is preliminary data.</text>
</comment>
<evidence type="ECO:0000313" key="2">
    <source>
        <dbReference type="Proteomes" id="UP001141806"/>
    </source>
</evidence>
<sequence>MEDRVQLAQSKIPSLPNSPAKKIPASSDGPYVVVLNLVDRKPIEALVLLMKEIRVYKPPGFPQRRNASASILGIECLTFVFERIQDSIEEDSVSTLPKLAVFCFKEMFSVLKKIRSLLEFCINGSKIASLMLVERTSITFSSFLKELSDLLRYFPWGALGTSVSATSSLQELMDLVKQGCEITGIFIDDADLKLHDTIVFEIEKLERDALFDRGRVEELFNKLSIWSFEARVNEIKMLQEEITTRGKYMTKTTSLIEFGDIASSSSSEIHGLELRHMTQIQRLIESSPQALNAQSRMQ</sequence>
<protein>
    <submittedName>
        <fullName evidence="1">Uncharacterized protein</fullName>
    </submittedName>
</protein>
<dbReference type="AlphaFoldDB" id="A0A9Q0KIY8"/>
<keyword evidence="2" id="KW-1185">Reference proteome</keyword>
<evidence type="ECO:0000313" key="1">
    <source>
        <dbReference type="EMBL" id="KAJ4971498.1"/>
    </source>
</evidence>
<dbReference type="EMBL" id="JAMYWD010000005">
    <property type="protein sequence ID" value="KAJ4971498.1"/>
    <property type="molecule type" value="Genomic_DNA"/>
</dbReference>
<reference evidence="1" key="1">
    <citation type="journal article" date="2023" name="Plant J.">
        <title>The genome of the king protea, Protea cynaroides.</title>
        <authorList>
            <person name="Chang J."/>
            <person name="Duong T.A."/>
            <person name="Schoeman C."/>
            <person name="Ma X."/>
            <person name="Roodt D."/>
            <person name="Barker N."/>
            <person name="Li Z."/>
            <person name="Van de Peer Y."/>
            <person name="Mizrachi E."/>
        </authorList>
    </citation>
    <scope>NUCLEOTIDE SEQUENCE</scope>
    <source>
        <tissue evidence="1">Young leaves</tissue>
    </source>
</reference>
<accession>A0A9Q0KIY8</accession>
<dbReference type="OrthoDB" id="2006737at2759"/>
<proteinExistence type="predicted"/>
<dbReference type="Proteomes" id="UP001141806">
    <property type="component" value="Unassembled WGS sequence"/>
</dbReference>